<keyword evidence="2" id="KW-1185">Reference proteome</keyword>
<reference evidence="1" key="1">
    <citation type="submission" date="2022-06" db="EMBL/GenBank/DDBJ databases">
        <authorList>
            <person name="Legras J.-L."/>
            <person name="Devillers H."/>
            <person name="Grondin C."/>
        </authorList>
    </citation>
    <scope>NUCLEOTIDE SEQUENCE</scope>
    <source>
        <strain evidence="1">CLIB 1444</strain>
    </source>
</reference>
<proteinExistence type="predicted"/>
<dbReference type="EMBL" id="CALSDN010000023">
    <property type="protein sequence ID" value="CAH6723944.1"/>
    <property type="molecule type" value="Genomic_DNA"/>
</dbReference>
<accession>A0ACA9YFW6</accession>
<evidence type="ECO:0000313" key="2">
    <source>
        <dbReference type="Proteomes" id="UP001152531"/>
    </source>
</evidence>
<dbReference type="Proteomes" id="UP001152531">
    <property type="component" value="Unassembled WGS sequence"/>
</dbReference>
<sequence length="742" mass="84415">MNATNEAEKLKKRQQQLAAWKLKKLDTSDDKKNDRLKRLEEWKKKRLKDEPKPKISLKVPINVKRKKEINSFVLEDEPVVKKPTFGKVVVEESDDEIDLDQFIDNLQSTSNTNVIEESDSEVEEDDNVQDDMVDRIRKLQEREKSVDVIDHSTIDYMEFRKNFYNPPFEFSKYSNDDIKTIRKDMEIQVRGDDVPIPITKWSQLGLSSSIMKVLTDLEYTPSPIQSQALPAIMSGRDVLGVAKTGSGKTLAFVLPLIRHVLDQPDISTGEGPIGLILTPTRELAIQINKELQRFSSLTSSCCYGGSNIESQINDIKRGVQVIVGTPGRVIDLLTVNNGRLMNLRRTTYLVIDEADRMYDMGFEPQVTKILSQIRPDKQMVLFSATFPKKLEILAKQSLQNPIEIVVSGISKVAKEITQKVELFEVEDIERKKFLKLTEILDEYKDRKVLIFVEKQDSADQLMVQLTSSDYSCMSIHGGKDQVDRKHAIKEFTNDLNILIATSIAARGLDVKGLDLVVNFDAPSHIEDYIHRVGRTGRAGRTGTAITFVSVKQERAITDLVKAMHETDEINPQLIEISEKFLLKVKQGKVKYSFGFGGHGLERLQQQRDRDEEMRLEREPSNKEPQDVEDSLPDFEIIDGKAPETSGPDISKYHSRITINDLPKQTRMFVTKNDFLSQTIEVTGVSITHKGQFYGPNQKPDKDKLYLLVEGLSKQSVNDANEMIKLRILEGLQNETQIGKYTI</sequence>
<keyword evidence="1" id="KW-0347">Helicase</keyword>
<keyword evidence="1" id="KW-0067">ATP-binding</keyword>
<evidence type="ECO:0000313" key="1">
    <source>
        <dbReference type="EMBL" id="CAH6723944.1"/>
    </source>
</evidence>
<keyword evidence="1" id="KW-0547">Nucleotide-binding</keyword>
<name>A0ACA9YFW6_9ASCO</name>
<protein>
    <submittedName>
        <fullName evidence="1">Pre-mRNA-processing ATP-dependent RNA helicase Prp5p</fullName>
    </submittedName>
</protein>
<gene>
    <name evidence="1" type="ORF">CLIB1444_23S00958</name>
</gene>
<comment type="caution">
    <text evidence="1">The sequence shown here is derived from an EMBL/GenBank/DDBJ whole genome shotgun (WGS) entry which is preliminary data.</text>
</comment>
<keyword evidence="1" id="KW-0378">Hydrolase</keyword>
<organism evidence="1 2">
    <name type="scientific">[Candida] jaroonii</name>
    <dbReference type="NCBI Taxonomy" id="467808"/>
    <lineage>
        <taxon>Eukaryota</taxon>
        <taxon>Fungi</taxon>
        <taxon>Dikarya</taxon>
        <taxon>Ascomycota</taxon>
        <taxon>Saccharomycotina</taxon>
        <taxon>Pichiomycetes</taxon>
        <taxon>Debaryomycetaceae</taxon>
        <taxon>Yamadazyma</taxon>
    </lineage>
</organism>